<keyword evidence="7 14" id="KW-0863">Zinc-finger</keyword>
<dbReference type="OrthoDB" id="66726at2759"/>
<dbReference type="Pfam" id="PF13920">
    <property type="entry name" value="zf-C3HC4_3"/>
    <property type="match status" value="1"/>
</dbReference>
<dbReference type="EMBL" id="CAJHNH020000324">
    <property type="protein sequence ID" value="CAG5116924.1"/>
    <property type="molecule type" value="Genomic_DNA"/>
</dbReference>
<evidence type="ECO:0000256" key="7">
    <source>
        <dbReference type="ARBA" id="ARBA00022771"/>
    </source>
</evidence>
<dbReference type="AlphaFoldDB" id="A0A8S3YJI4"/>
<comment type="subcellular location">
    <subcellularLocation>
        <location evidence="2">Mitochondrion outer membrane</location>
        <topology evidence="2">Multi-pass membrane protein</topology>
    </subcellularLocation>
</comment>
<evidence type="ECO:0000256" key="8">
    <source>
        <dbReference type="ARBA" id="ARBA00022786"/>
    </source>
</evidence>
<sequence>MADNTNIYVFIGVSGALSAAASYVFFRLYRSCSETARQIRSTLVWEPAPLLENQLRLQDKHYLDYAAVEGIVKELGQTLHSRHGNREGVVKRSRVVEHTLRLENGFWVDNKKTIKDTMEVVPFAIVRDGGDDPKYRVEVTKPETAVQLREELETTYDWFEYSKARFEHLSFSYSNVVNLFAGEFPKRYQITEHMLPTGANILGVGKVLLEQGQMKLGPPDDPKKSYILTRMRLVELVQHYETQSANYKLMAGIAAGIGGSLLAYGICRYIVRWIEQYRQRLMFEQIRRSLAEQRLMQLHDTVGNDTEEDDVGVGTEDICVVCLNNVSQVISLPCRHFNMCVSCAEALPWPKRCPVCRANIDRFIPMYEELD</sequence>
<keyword evidence="12" id="KW-0496">Mitochondrion</keyword>
<evidence type="ECO:0000256" key="11">
    <source>
        <dbReference type="ARBA" id="ARBA00022989"/>
    </source>
</evidence>
<dbReference type="GO" id="GO:0008270">
    <property type="term" value="F:zinc ion binding"/>
    <property type="evidence" value="ECO:0007669"/>
    <property type="project" value="UniProtKB-KW"/>
</dbReference>
<feature type="transmembrane region" description="Helical" evidence="15">
    <location>
        <begin position="7"/>
        <end position="26"/>
    </location>
</feature>
<dbReference type="InterPro" id="IPR051652">
    <property type="entry name" value="MDM2_MDM4_MUL1"/>
</dbReference>
<feature type="transmembrane region" description="Helical" evidence="15">
    <location>
        <begin position="249"/>
        <end position="271"/>
    </location>
</feature>
<dbReference type="InterPro" id="IPR013083">
    <property type="entry name" value="Znf_RING/FYVE/PHD"/>
</dbReference>
<dbReference type="GO" id="GO:0016567">
    <property type="term" value="P:protein ubiquitination"/>
    <property type="evidence" value="ECO:0007669"/>
    <property type="project" value="InterPro"/>
</dbReference>
<accession>A0A8S3YJI4</accession>
<evidence type="ECO:0000256" key="3">
    <source>
        <dbReference type="ARBA" id="ARBA00012483"/>
    </source>
</evidence>
<dbReference type="Gene3D" id="3.30.40.10">
    <property type="entry name" value="Zinc/RING finger domain, C3HC4 (zinc finger)"/>
    <property type="match status" value="1"/>
</dbReference>
<dbReference type="PANTHER" id="PTHR12183">
    <property type="entry name" value="MITOCHONDRIAL UBIQUITIN LIGASE ACTIVATOR OF NFKB 1"/>
    <property type="match status" value="1"/>
</dbReference>
<evidence type="ECO:0000256" key="9">
    <source>
        <dbReference type="ARBA" id="ARBA00022787"/>
    </source>
</evidence>
<evidence type="ECO:0000259" key="16">
    <source>
        <dbReference type="PROSITE" id="PS50089"/>
    </source>
</evidence>
<dbReference type="GO" id="GO:0061630">
    <property type="term" value="F:ubiquitin protein ligase activity"/>
    <property type="evidence" value="ECO:0007669"/>
    <property type="project" value="UniProtKB-EC"/>
</dbReference>
<dbReference type="PROSITE" id="PS50089">
    <property type="entry name" value="ZF_RING_2"/>
    <property type="match status" value="1"/>
</dbReference>
<organism evidence="17 18">
    <name type="scientific">Candidula unifasciata</name>
    <dbReference type="NCBI Taxonomy" id="100452"/>
    <lineage>
        <taxon>Eukaryota</taxon>
        <taxon>Metazoa</taxon>
        <taxon>Spiralia</taxon>
        <taxon>Lophotrochozoa</taxon>
        <taxon>Mollusca</taxon>
        <taxon>Gastropoda</taxon>
        <taxon>Heterobranchia</taxon>
        <taxon>Euthyneura</taxon>
        <taxon>Panpulmonata</taxon>
        <taxon>Eupulmonata</taxon>
        <taxon>Stylommatophora</taxon>
        <taxon>Helicina</taxon>
        <taxon>Helicoidea</taxon>
        <taxon>Geomitridae</taxon>
        <taxon>Candidula</taxon>
    </lineage>
</organism>
<keyword evidence="8" id="KW-0833">Ubl conjugation pathway</keyword>
<dbReference type="PANTHER" id="PTHR12183:SF32">
    <property type="entry name" value="MITOCHONDRIAL E3 UBIQUITIN PROTEIN LIGASE 1"/>
    <property type="match status" value="1"/>
</dbReference>
<keyword evidence="10" id="KW-0862">Zinc</keyword>
<evidence type="ECO:0000256" key="4">
    <source>
        <dbReference type="ARBA" id="ARBA00022679"/>
    </source>
</evidence>
<comment type="catalytic activity">
    <reaction evidence="1">
        <text>S-ubiquitinyl-[E2 ubiquitin-conjugating enzyme]-L-cysteine + [acceptor protein]-L-lysine = [E2 ubiquitin-conjugating enzyme]-L-cysteine + N(6)-ubiquitinyl-[acceptor protein]-L-lysine.</text>
        <dbReference type="EC" id="2.3.2.27"/>
    </reaction>
</comment>
<dbReference type="EC" id="2.3.2.27" evidence="3"/>
<keyword evidence="13 15" id="KW-0472">Membrane</keyword>
<evidence type="ECO:0000256" key="1">
    <source>
        <dbReference type="ARBA" id="ARBA00000900"/>
    </source>
</evidence>
<comment type="caution">
    <text evidence="17">The sequence shown here is derived from an EMBL/GenBank/DDBJ whole genome shotgun (WGS) entry which is preliminary data.</text>
</comment>
<evidence type="ECO:0000256" key="5">
    <source>
        <dbReference type="ARBA" id="ARBA00022692"/>
    </source>
</evidence>
<evidence type="ECO:0000313" key="18">
    <source>
        <dbReference type="Proteomes" id="UP000678393"/>
    </source>
</evidence>
<name>A0A8S3YJI4_9EUPU</name>
<dbReference type="SMART" id="SM00184">
    <property type="entry name" value="RING"/>
    <property type="match status" value="1"/>
</dbReference>
<dbReference type="GO" id="GO:0005741">
    <property type="term" value="C:mitochondrial outer membrane"/>
    <property type="evidence" value="ECO:0007669"/>
    <property type="project" value="UniProtKB-SubCell"/>
</dbReference>
<dbReference type="InterPro" id="IPR022170">
    <property type="entry name" value="MUL1-like"/>
</dbReference>
<feature type="domain" description="RING-type" evidence="16">
    <location>
        <begin position="319"/>
        <end position="357"/>
    </location>
</feature>
<keyword evidence="5 15" id="KW-0812">Transmembrane</keyword>
<keyword evidence="9" id="KW-1000">Mitochondrion outer membrane</keyword>
<evidence type="ECO:0000256" key="6">
    <source>
        <dbReference type="ARBA" id="ARBA00022723"/>
    </source>
</evidence>
<keyword evidence="6" id="KW-0479">Metal-binding</keyword>
<gene>
    <name evidence="17" type="ORF">CUNI_LOCUS2482</name>
</gene>
<proteinExistence type="predicted"/>
<keyword evidence="18" id="KW-1185">Reference proteome</keyword>
<dbReference type="InterPro" id="IPR001841">
    <property type="entry name" value="Znf_RING"/>
</dbReference>
<protein>
    <recommendedName>
        <fullName evidence="3">RING-type E3 ubiquitin transferase</fullName>
        <ecNumber evidence="3">2.3.2.27</ecNumber>
    </recommendedName>
</protein>
<dbReference type="Pfam" id="PF12483">
    <property type="entry name" value="GIDE"/>
    <property type="match status" value="1"/>
</dbReference>
<evidence type="ECO:0000256" key="15">
    <source>
        <dbReference type="SAM" id="Phobius"/>
    </source>
</evidence>
<evidence type="ECO:0000256" key="13">
    <source>
        <dbReference type="ARBA" id="ARBA00023136"/>
    </source>
</evidence>
<reference evidence="17" key="1">
    <citation type="submission" date="2021-04" db="EMBL/GenBank/DDBJ databases">
        <authorList>
            <consortium name="Molecular Ecology Group"/>
        </authorList>
    </citation>
    <scope>NUCLEOTIDE SEQUENCE</scope>
</reference>
<dbReference type="SUPFAM" id="SSF57850">
    <property type="entry name" value="RING/U-box"/>
    <property type="match status" value="1"/>
</dbReference>
<evidence type="ECO:0000256" key="10">
    <source>
        <dbReference type="ARBA" id="ARBA00022833"/>
    </source>
</evidence>
<keyword evidence="11 15" id="KW-1133">Transmembrane helix</keyword>
<evidence type="ECO:0000313" key="17">
    <source>
        <dbReference type="EMBL" id="CAG5116924.1"/>
    </source>
</evidence>
<evidence type="ECO:0000256" key="14">
    <source>
        <dbReference type="PROSITE-ProRule" id="PRU00175"/>
    </source>
</evidence>
<keyword evidence="4" id="KW-0808">Transferase</keyword>
<evidence type="ECO:0000256" key="12">
    <source>
        <dbReference type="ARBA" id="ARBA00023128"/>
    </source>
</evidence>
<evidence type="ECO:0000256" key="2">
    <source>
        <dbReference type="ARBA" id="ARBA00004374"/>
    </source>
</evidence>
<dbReference type="Proteomes" id="UP000678393">
    <property type="component" value="Unassembled WGS sequence"/>
</dbReference>